<reference evidence="1 2" key="1">
    <citation type="submission" date="2018-11" db="EMBL/GenBank/DDBJ databases">
        <title>Proposal to divide the Flavobacteriaceae and reorganize its genera based on Amino Acid Identity values calculated from whole genome sequences.</title>
        <authorList>
            <person name="Nicholson A.C."/>
            <person name="Gulvik C.A."/>
            <person name="Whitney A.M."/>
            <person name="Humrighouse B.W."/>
            <person name="Bell M."/>
            <person name="Holmes B."/>
            <person name="Steigerwalt A."/>
            <person name="Villarma A."/>
            <person name="Sheth M."/>
            <person name="Batra D."/>
            <person name="Pryor J."/>
            <person name="Bernardet J.-F."/>
            <person name="Hugo C."/>
            <person name="Kampfer P."/>
            <person name="Newman J."/>
            <person name="Mcquiston J.R."/>
        </authorList>
    </citation>
    <scope>NUCLEOTIDE SEQUENCE [LARGE SCALE GENOMIC DNA]</scope>
    <source>
        <strain evidence="1 2">G0235</strain>
    </source>
</reference>
<evidence type="ECO:0000313" key="1">
    <source>
        <dbReference type="EMBL" id="ROH89848.1"/>
    </source>
</evidence>
<dbReference type="InterPro" id="IPR013325">
    <property type="entry name" value="RNA_pol_sigma_r2"/>
</dbReference>
<protein>
    <submittedName>
        <fullName evidence="1">Sigma-70 family RNA polymerase sigma factor</fullName>
    </submittedName>
</protein>
<dbReference type="GeneID" id="301713828"/>
<proteinExistence type="predicted"/>
<comment type="caution">
    <text evidence="1">The sequence shown here is derived from an EMBL/GenBank/DDBJ whole genome shotgun (WGS) entry which is preliminary data.</text>
</comment>
<keyword evidence="2" id="KW-1185">Reference proteome</keyword>
<dbReference type="EMBL" id="RJTW01000007">
    <property type="protein sequence ID" value="ROH89848.1"/>
    <property type="molecule type" value="Genomic_DNA"/>
</dbReference>
<sequence length="192" mass="22889">MDRKTTNSLAVDDFKKDSNIAFGILYQQYFGYTQKFILNNKGNLEDAEDIFQDALLILYEKLNADDFKVQTCLGNYIIGIVKNLWFKKLKNRNFYVESPENYFMEHQEEISTAIENERYYWEKLVGYIKSISSHCQNLIHDIFIENKSIEEIQDKYQYSSKHNAQNQKYKCVEQIKKIKNKNIFTTEKQIVI</sequence>
<name>A0ABX9X4I7_9FLAO</name>
<gene>
    <name evidence="1" type="ORF">EGI15_14235</name>
</gene>
<dbReference type="SUPFAM" id="SSF88946">
    <property type="entry name" value="Sigma2 domain of RNA polymerase sigma factors"/>
    <property type="match status" value="1"/>
</dbReference>
<dbReference type="Proteomes" id="UP000281899">
    <property type="component" value="Unassembled WGS sequence"/>
</dbReference>
<evidence type="ECO:0000313" key="2">
    <source>
        <dbReference type="Proteomes" id="UP000281899"/>
    </source>
</evidence>
<organism evidence="1 2">
    <name type="scientific">Chryseobacterium cucumeris</name>
    <dbReference type="NCBI Taxonomy" id="1813611"/>
    <lineage>
        <taxon>Bacteria</taxon>
        <taxon>Pseudomonadati</taxon>
        <taxon>Bacteroidota</taxon>
        <taxon>Flavobacteriia</taxon>
        <taxon>Flavobacteriales</taxon>
        <taxon>Weeksellaceae</taxon>
        <taxon>Chryseobacterium group</taxon>
        <taxon>Chryseobacterium</taxon>
    </lineage>
</organism>
<accession>A0ABX9X4I7</accession>
<dbReference type="Gene3D" id="1.10.1740.10">
    <property type="match status" value="1"/>
</dbReference>
<dbReference type="RefSeq" id="WP_062675741.1">
    <property type="nucleotide sequence ID" value="NZ_CP158807.1"/>
</dbReference>